<dbReference type="InterPro" id="IPR011711">
    <property type="entry name" value="GntR_C"/>
</dbReference>
<evidence type="ECO:0000256" key="2">
    <source>
        <dbReference type="ARBA" id="ARBA00023125"/>
    </source>
</evidence>
<evidence type="ECO:0000313" key="6">
    <source>
        <dbReference type="Proteomes" id="UP000823910"/>
    </source>
</evidence>
<accession>A0A9D2N1Y3</accession>
<evidence type="ECO:0000259" key="4">
    <source>
        <dbReference type="PROSITE" id="PS50949"/>
    </source>
</evidence>
<gene>
    <name evidence="5" type="ORF">H9704_10945</name>
</gene>
<proteinExistence type="predicted"/>
<keyword evidence="2" id="KW-0238">DNA-binding</keyword>
<comment type="caution">
    <text evidence="5">The sequence shown here is derived from an EMBL/GenBank/DDBJ whole genome shotgun (WGS) entry which is preliminary data.</text>
</comment>
<organism evidence="5 6">
    <name type="scientific">Candidatus Enterocloster excrementipullorum</name>
    <dbReference type="NCBI Taxonomy" id="2838559"/>
    <lineage>
        <taxon>Bacteria</taxon>
        <taxon>Bacillati</taxon>
        <taxon>Bacillota</taxon>
        <taxon>Clostridia</taxon>
        <taxon>Lachnospirales</taxon>
        <taxon>Lachnospiraceae</taxon>
        <taxon>Enterocloster</taxon>
    </lineage>
</organism>
<dbReference type="SUPFAM" id="SSF48008">
    <property type="entry name" value="GntR ligand-binding domain-like"/>
    <property type="match status" value="1"/>
</dbReference>
<keyword evidence="3" id="KW-0804">Transcription</keyword>
<evidence type="ECO:0000256" key="3">
    <source>
        <dbReference type="ARBA" id="ARBA00023163"/>
    </source>
</evidence>
<reference evidence="5" key="2">
    <citation type="submission" date="2021-04" db="EMBL/GenBank/DDBJ databases">
        <authorList>
            <person name="Gilroy R."/>
        </authorList>
    </citation>
    <scope>NUCLEOTIDE SEQUENCE</scope>
    <source>
        <strain evidence="5">CHK180-15479</strain>
    </source>
</reference>
<dbReference type="Proteomes" id="UP000823910">
    <property type="component" value="Unassembled WGS sequence"/>
</dbReference>
<keyword evidence="1" id="KW-0805">Transcription regulation</keyword>
<dbReference type="Gene3D" id="1.10.10.10">
    <property type="entry name" value="Winged helix-like DNA-binding domain superfamily/Winged helix DNA-binding domain"/>
    <property type="match status" value="1"/>
</dbReference>
<dbReference type="InterPro" id="IPR036390">
    <property type="entry name" value="WH_DNA-bd_sf"/>
</dbReference>
<evidence type="ECO:0000313" key="5">
    <source>
        <dbReference type="EMBL" id="HJC06649.1"/>
    </source>
</evidence>
<dbReference type="PROSITE" id="PS50949">
    <property type="entry name" value="HTH_GNTR"/>
    <property type="match status" value="1"/>
</dbReference>
<dbReference type="SUPFAM" id="SSF46785">
    <property type="entry name" value="Winged helix' DNA-binding domain"/>
    <property type="match status" value="1"/>
</dbReference>
<dbReference type="InterPro" id="IPR000524">
    <property type="entry name" value="Tscrpt_reg_HTH_GntR"/>
</dbReference>
<dbReference type="Pfam" id="PF00392">
    <property type="entry name" value="GntR"/>
    <property type="match status" value="1"/>
</dbReference>
<dbReference type="InterPro" id="IPR008920">
    <property type="entry name" value="TF_FadR/GntR_C"/>
</dbReference>
<sequence>MLFENTEPDHNLSQTELAYNYLLGKILSCEYLPGQEISEKMLNEQLSFGRTPIREALVTLKSKNLITVYPRKGMQIRPFTKKYINEIYQIRKLMEPHIMLQFKDAYAKAMLLDLQSELESCKDADDAFFYKKDIQFHMYFIEMTRNDALIAFYENIMIETYRLAMFAAINRYSTREYNIPQHAKIIQALMTENNDQIAAAVNEHINYSLVTLFRVLDHLEELKNGSQEAESRTQDSA</sequence>
<dbReference type="PANTHER" id="PTHR43537:SF24">
    <property type="entry name" value="GLUCONATE OPERON TRANSCRIPTIONAL REPRESSOR"/>
    <property type="match status" value="1"/>
</dbReference>
<dbReference type="GO" id="GO:0003677">
    <property type="term" value="F:DNA binding"/>
    <property type="evidence" value="ECO:0007669"/>
    <property type="project" value="UniProtKB-KW"/>
</dbReference>
<evidence type="ECO:0000256" key="1">
    <source>
        <dbReference type="ARBA" id="ARBA00023015"/>
    </source>
</evidence>
<dbReference type="Pfam" id="PF07729">
    <property type="entry name" value="FCD"/>
    <property type="match status" value="1"/>
</dbReference>
<dbReference type="PANTHER" id="PTHR43537">
    <property type="entry name" value="TRANSCRIPTIONAL REGULATOR, GNTR FAMILY"/>
    <property type="match status" value="1"/>
</dbReference>
<reference evidence="5" key="1">
    <citation type="journal article" date="2021" name="PeerJ">
        <title>Extensive microbial diversity within the chicken gut microbiome revealed by metagenomics and culture.</title>
        <authorList>
            <person name="Gilroy R."/>
            <person name="Ravi A."/>
            <person name="Getino M."/>
            <person name="Pursley I."/>
            <person name="Horton D.L."/>
            <person name="Alikhan N.F."/>
            <person name="Baker D."/>
            <person name="Gharbi K."/>
            <person name="Hall N."/>
            <person name="Watson M."/>
            <person name="Adriaenssens E.M."/>
            <person name="Foster-Nyarko E."/>
            <person name="Jarju S."/>
            <person name="Secka A."/>
            <person name="Antonio M."/>
            <person name="Oren A."/>
            <person name="Chaudhuri R.R."/>
            <person name="La Ragione R."/>
            <person name="Hildebrand F."/>
            <person name="Pallen M.J."/>
        </authorList>
    </citation>
    <scope>NUCLEOTIDE SEQUENCE</scope>
    <source>
        <strain evidence="5">CHK180-15479</strain>
    </source>
</reference>
<feature type="domain" description="HTH gntR-type" evidence="4">
    <location>
        <begin position="12"/>
        <end position="79"/>
    </location>
</feature>
<dbReference type="GO" id="GO:0003700">
    <property type="term" value="F:DNA-binding transcription factor activity"/>
    <property type="evidence" value="ECO:0007669"/>
    <property type="project" value="InterPro"/>
</dbReference>
<dbReference type="InterPro" id="IPR036388">
    <property type="entry name" value="WH-like_DNA-bd_sf"/>
</dbReference>
<dbReference type="SMART" id="SM00345">
    <property type="entry name" value="HTH_GNTR"/>
    <property type="match status" value="1"/>
</dbReference>
<name>A0A9D2N1Y3_9FIRM</name>
<dbReference type="EMBL" id="DWWT01000057">
    <property type="protein sequence ID" value="HJC06649.1"/>
    <property type="molecule type" value="Genomic_DNA"/>
</dbReference>
<dbReference type="Gene3D" id="1.20.120.530">
    <property type="entry name" value="GntR ligand-binding domain-like"/>
    <property type="match status" value="1"/>
</dbReference>
<dbReference type="SMART" id="SM00895">
    <property type="entry name" value="FCD"/>
    <property type="match status" value="1"/>
</dbReference>
<dbReference type="AlphaFoldDB" id="A0A9D2N1Y3"/>
<protein>
    <submittedName>
        <fullName evidence="5">GntR family transcriptional regulator</fullName>
    </submittedName>
</protein>